<dbReference type="Proteomes" id="UP000095488">
    <property type="component" value="Unassembled WGS sequence"/>
</dbReference>
<dbReference type="RefSeq" id="WP_082412275.1">
    <property type="nucleotide sequence ID" value="NZ_CABIXL010000001.1"/>
</dbReference>
<dbReference type="InterPro" id="IPR003646">
    <property type="entry name" value="SH3-like_bac-type"/>
</dbReference>
<evidence type="ECO:0000313" key="5">
    <source>
        <dbReference type="Proteomes" id="UP000095488"/>
    </source>
</evidence>
<evidence type="ECO:0000259" key="3">
    <source>
        <dbReference type="PROSITE" id="PS51781"/>
    </source>
</evidence>
<sequence length="234" mass="24804">MIKKNLIKTMIAISLITGVCAGNTIPSFAATLPNSQTSTSSYSAGKVYDVNTYLNVRSGAGKSYSVIGKLSNNQEVTITGENGNWYKINYNGSIGYVSKDYITSANNSNSNLNTITTTTTSTTSTTTTTTTTTSNQSYLKTLTMNATAYCETGSKTATGVWPTRNSNGVSTVAVDPNVIPLGTKLYIEGYGYAIAADTGGAIKGNKIDLYMNSNSECINFGRQNVTVHIVSYPS</sequence>
<comment type="caution">
    <text evidence="4">The sequence shown here is derived from an EMBL/GenBank/DDBJ whole genome shotgun (WGS) entry which is preliminary data.</text>
</comment>
<dbReference type="Gene3D" id="2.40.40.10">
    <property type="entry name" value="RlpA-like domain"/>
    <property type="match status" value="1"/>
</dbReference>
<evidence type="ECO:0000313" key="4">
    <source>
        <dbReference type="EMBL" id="CUN39945.1"/>
    </source>
</evidence>
<accession>A0ABM9UIM8</accession>
<reference evidence="4 5" key="1">
    <citation type="submission" date="2015-09" db="EMBL/GenBank/DDBJ databases">
        <authorList>
            <consortium name="Pathogen Informatics"/>
        </authorList>
    </citation>
    <scope>NUCLEOTIDE SEQUENCE [LARGE SCALE GENOMIC DNA]</scope>
    <source>
        <strain evidence="4 5">2789STDY5834858</strain>
    </source>
</reference>
<dbReference type="PANTHER" id="PTHR39160:SF4">
    <property type="entry name" value="RESUSCITATION-PROMOTING FACTOR RPFB"/>
    <property type="match status" value="1"/>
</dbReference>
<dbReference type="EMBL" id="CYZR01000001">
    <property type="protein sequence ID" value="CUN39945.1"/>
    <property type="molecule type" value="Genomic_DNA"/>
</dbReference>
<proteinExistence type="predicted"/>
<dbReference type="InterPro" id="IPR051933">
    <property type="entry name" value="Resuscitation_pf_RpfB"/>
</dbReference>
<dbReference type="Gene3D" id="2.30.30.40">
    <property type="entry name" value="SH3 Domains"/>
    <property type="match status" value="1"/>
</dbReference>
<dbReference type="CDD" id="cd22786">
    <property type="entry name" value="DPBB_YuiC-like"/>
    <property type="match status" value="1"/>
</dbReference>
<dbReference type="PROSITE" id="PS51781">
    <property type="entry name" value="SH3B"/>
    <property type="match status" value="1"/>
</dbReference>
<dbReference type="SUPFAM" id="SSF50685">
    <property type="entry name" value="Barwin-like endoglucanases"/>
    <property type="match status" value="1"/>
</dbReference>
<organism evidence="4 5">
    <name type="scientific">Sarcina ventriculi</name>
    <name type="common">Clostridium ventriculi</name>
    <dbReference type="NCBI Taxonomy" id="1267"/>
    <lineage>
        <taxon>Bacteria</taxon>
        <taxon>Bacillati</taxon>
        <taxon>Bacillota</taxon>
        <taxon>Clostridia</taxon>
        <taxon>Eubacteriales</taxon>
        <taxon>Clostridiaceae</taxon>
        <taxon>Sarcina</taxon>
    </lineage>
</organism>
<dbReference type="InterPro" id="IPR036908">
    <property type="entry name" value="RlpA-like_sf"/>
</dbReference>
<keyword evidence="1 2" id="KW-0732">Signal</keyword>
<dbReference type="Pfam" id="PF08239">
    <property type="entry name" value="SH3_3"/>
    <property type="match status" value="1"/>
</dbReference>
<dbReference type="Pfam" id="PF06725">
    <property type="entry name" value="3D"/>
    <property type="match status" value="1"/>
</dbReference>
<dbReference type="InterPro" id="IPR010611">
    <property type="entry name" value="3D_dom"/>
</dbReference>
<feature type="domain" description="SH3b" evidence="3">
    <location>
        <begin position="38"/>
        <end position="106"/>
    </location>
</feature>
<evidence type="ECO:0000256" key="2">
    <source>
        <dbReference type="SAM" id="SignalP"/>
    </source>
</evidence>
<keyword evidence="5" id="KW-1185">Reference proteome</keyword>
<protein>
    <submittedName>
        <fullName evidence="4">Cell wall-binding protein yocH</fullName>
    </submittedName>
</protein>
<dbReference type="PANTHER" id="PTHR39160">
    <property type="entry name" value="CELL WALL-BINDING PROTEIN YOCH"/>
    <property type="match status" value="1"/>
</dbReference>
<evidence type="ECO:0000256" key="1">
    <source>
        <dbReference type="ARBA" id="ARBA00022729"/>
    </source>
</evidence>
<name>A0ABM9UIM8_SARVE</name>
<feature type="signal peptide" evidence="2">
    <location>
        <begin position="1"/>
        <end position="29"/>
    </location>
</feature>
<gene>
    <name evidence="4" type="primary">yocH_1</name>
    <name evidence="4" type="ORF">ERS852473_00001</name>
</gene>
<dbReference type="SMART" id="SM00287">
    <property type="entry name" value="SH3b"/>
    <property type="match status" value="1"/>
</dbReference>
<feature type="chain" id="PRO_5045555579" evidence="2">
    <location>
        <begin position="30"/>
        <end position="234"/>
    </location>
</feature>